<gene>
    <name evidence="2" type="ORF">TCLT_LOCUS2130</name>
</gene>
<evidence type="ECO:0000256" key="1">
    <source>
        <dbReference type="SAM" id="Phobius"/>
    </source>
</evidence>
<feature type="transmembrane region" description="Helical" evidence="1">
    <location>
        <begin position="60"/>
        <end position="79"/>
    </location>
</feature>
<keyword evidence="3" id="KW-1185">Reference proteome</keyword>
<protein>
    <submittedName>
        <fullName evidence="2 4">Uncharacterized protein</fullName>
    </submittedName>
</protein>
<dbReference type="AlphaFoldDB" id="A0A158RB62"/>
<feature type="transmembrane region" description="Helical" evidence="1">
    <location>
        <begin position="91"/>
        <end position="113"/>
    </location>
</feature>
<dbReference type="PANTHER" id="PTHR34851:SF2">
    <property type="entry name" value="PROTEIN CBG16728"/>
    <property type="match status" value="1"/>
</dbReference>
<dbReference type="Pfam" id="PF25093">
    <property type="entry name" value="DUF7807"/>
    <property type="match status" value="1"/>
</dbReference>
<reference evidence="4" key="1">
    <citation type="submission" date="2016-04" db="UniProtKB">
        <authorList>
            <consortium name="WormBaseParasite"/>
        </authorList>
    </citation>
    <scope>IDENTIFICATION</scope>
</reference>
<evidence type="ECO:0000313" key="2">
    <source>
        <dbReference type="EMBL" id="VDM97906.1"/>
    </source>
</evidence>
<reference evidence="2 3" key="2">
    <citation type="submission" date="2018-11" db="EMBL/GenBank/DDBJ databases">
        <authorList>
            <consortium name="Pathogen Informatics"/>
        </authorList>
    </citation>
    <scope>NUCLEOTIDE SEQUENCE [LARGE SCALE GENOMIC DNA]</scope>
</reference>
<dbReference type="InterPro" id="IPR056709">
    <property type="entry name" value="DUF7807"/>
</dbReference>
<keyword evidence="1" id="KW-0472">Membrane</keyword>
<keyword evidence="1" id="KW-1133">Transmembrane helix</keyword>
<dbReference type="WBParaSite" id="TCLT_0000212901-mRNA-1">
    <property type="protein sequence ID" value="TCLT_0000212901-mRNA-1"/>
    <property type="gene ID" value="TCLT_0000212901"/>
</dbReference>
<keyword evidence="1" id="KW-0812">Transmembrane</keyword>
<dbReference type="EMBL" id="UYYF01000372">
    <property type="protein sequence ID" value="VDM97906.1"/>
    <property type="molecule type" value="Genomic_DNA"/>
</dbReference>
<accession>A0A158RB62</accession>
<evidence type="ECO:0000313" key="4">
    <source>
        <dbReference type="WBParaSite" id="TCLT_0000212901-mRNA-1"/>
    </source>
</evidence>
<evidence type="ECO:0000313" key="3">
    <source>
        <dbReference type="Proteomes" id="UP000276776"/>
    </source>
</evidence>
<feature type="transmembrane region" description="Helical" evidence="1">
    <location>
        <begin position="152"/>
        <end position="173"/>
    </location>
</feature>
<name>A0A158RB62_THECL</name>
<dbReference type="OMA" id="FYGITRQ"/>
<dbReference type="PANTHER" id="PTHR34851">
    <property type="entry name" value="PROTEIN CBG05235-RELATED"/>
    <property type="match status" value="1"/>
</dbReference>
<dbReference type="OrthoDB" id="5833548at2759"/>
<sequence length="213" mass="24156">MLQNNSKSIPFNHHDPKYQCCCNAIHVKQGARAIAINVLLFITGNIIFKALGLLDIRSNLELILLIINAVVVISLLYGIITENARLLQPFVILNVLTVILLLLLAIFFISAAYDPRSFAAEYVKYAIKSQIKQITQNTSISQEEDVAMTLSVFLTVAVALLALIHCWFIYIIIRCARYFRDLQPIKQSFMDGYTAEWLRDSCLFVDNPIQMQT</sequence>
<feature type="transmembrane region" description="Helical" evidence="1">
    <location>
        <begin position="34"/>
        <end position="54"/>
    </location>
</feature>
<dbReference type="Proteomes" id="UP000276776">
    <property type="component" value="Unassembled WGS sequence"/>
</dbReference>
<organism evidence="4">
    <name type="scientific">Thelazia callipaeda</name>
    <name type="common">Oriental eyeworm</name>
    <name type="synonym">Parasitic nematode</name>
    <dbReference type="NCBI Taxonomy" id="103827"/>
    <lineage>
        <taxon>Eukaryota</taxon>
        <taxon>Metazoa</taxon>
        <taxon>Ecdysozoa</taxon>
        <taxon>Nematoda</taxon>
        <taxon>Chromadorea</taxon>
        <taxon>Rhabditida</taxon>
        <taxon>Spirurina</taxon>
        <taxon>Spiruromorpha</taxon>
        <taxon>Thelazioidea</taxon>
        <taxon>Thelaziidae</taxon>
        <taxon>Thelazia</taxon>
    </lineage>
</organism>
<proteinExistence type="predicted"/>